<feature type="region of interest" description="Disordered" evidence="1">
    <location>
        <begin position="172"/>
        <end position="209"/>
    </location>
</feature>
<proteinExistence type="predicted"/>
<dbReference type="EMBL" id="KZ503414">
    <property type="protein sequence ID" value="PKU64547.1"/>
    <property type="molecule type" value="Genomic_DNA"/>
</dbReference>
<keyword evidence="3" id="KW-1185">Reference proteome</keyword>
<feature type="region of interest" description="Disordered" evidence="1">
    <location>
        <begin position="1"/>
        <end position="31"/>
    </location>
</feature>
<sequence>MPREDRYAKGQRGGNGGDDEDDGDGGDMMQTRSSEAGLNLAIILAFPLLRQRKTRQLLSGRRETECVVCLVDYAGNDALRLLTVRNLLETGRPDVAYPSISRIASKIDFPLAVDALIAEKTRLTFARVYVQVSNSAAYREQIPISMDDESYDKPFDADPSLRGEKRTATQLLRGGAPPNLPPAIPLHPLAQAKLQRTDKRRTGKKQDTN</sequence>
<organism evidence="2 3">
    <name type="scientific">Dendrobium catenatum</name>
    <dbReference type="NCBI Taxonomy" id="906689"/>
    <lineage>
        <taxon>Eukaryota</taxon>
        <taxon>Viridiplantae</taxon>
        <taxon>Streptophyta</taxon>
        <taxon>Embryophyta</taxon>
        <taxon>Tracheophyta</taxon>
        <taxon>Spermatophyta</taxon>
        <taxon>Magnoliopsida</taxon>
        <taxon>Liliopsida</taxon>
        <taxon>Asparagales</taxon>
        <taxon>Orchidaceae</taxon>
        <taxon>Epidendroideae</taxon>
        <taxon>Malaxideae</taxon>
        <taxon>Dendrobiinae</taxon>
        <taxon>Dendrobium</taxon>
    </lineage>
</organism>
<gene>
    <name evidence="2" type="ORF">MA16_Dca015077</name>
</gene>
<name>A0A2I0VMB9_9ASPA</name>
<evidence type="ECO:0000256" key="1">
    <source>
        <dbReference type="SAM" id="MobiDB-lite"/>
    </source>
</evidence>
<evidence type="ECO:0000313" key="3">
    <source>
        <dbReference type="Proteomes" id="UP000233837"/>
    </source>
</evidence>
<reference evidence="2 3" key="2">
    <citation type="journal article" date="2017" name="Nature">
        <title>The Apostasia genome and the evolution of orchids.</title>
        <authorList>
            <person name="Zhang G.Q."/>
            <person name="Liu K.W."/>
            <person name="Li Z."/>
            <person name="Lohaus R."/>
            <person name="Hsiao Y.Y."/>
            <person name="Niu S.C."/>
            <person name="Wang J.Y."/>
            <person name="Lin Y.C."/>
            <person name="Xu Q."/>
            <person name="Chen L.J."/>
            <person name="Yoshida K."/>
            <person name="Fujiwara S."/>
            <person name="Wang Z.W."/>
            <person name="Zhang Y.Q."/>
            <person name="Mitsuda N."/>
            <person name="Wang M."/>
            <person name="Liu G.H."/>
            <person name="Pecoraro L."/>
            <person name="Huang H.X."/>
            <person name="Xiao X.J."/>
            <person name="Lin M."/>
            <person name="Wu X.Y."/>
            <person name="Wu W.L."/>
            <person name="Chen Y.Y."/>
            <person name="Chang S.B."/>
            <person name="Sakamoto S."/>
            <person name="Ohme-Takagi M."/>
            <person name="Yagi M."/>
            <person name="Zeng S.J."/>
            <person name="Shen C.Y."/>
            <person name="Yeh C.M."/>
            <person name="Luo Y.B."/>
            <person name="Tsai W.C."/>
            <person name="Van de Peer Y."/>
            <person name="Liu Z.J."/>
        </authorList>
    </citation>
    <scope>NUCLEOTIDE SEQUENCE [LARGE SCALE GENOMIC DNA]</scope>
    <source>
        <tissue evidence="2">The whole plant</tissue>
    </source>
</reference>
<dbReference type="AlphaFoldDB" id="A0A2I0VMB9"/>
<dbReference type="Proteomes" id="UP000233837">
    <property type="component" value="Unassembled WGS sequence"/>
</dbReference>
<evidence type="ECO:0000313" key="2">
    <source>
        <dbReference type="EMBL" id="PKU64547.1"/>
    </source>
</evidence>
<protein>
    <submittedName>
        <fullName evidence="2">Uncharacterized protein</fullName>
    </submittedName>
</protein>
<reference evidence="2 3" key="1">
    <citation type="journal article" date="2016" name="Sci. Rep.">
        <title>The Dendrobium catenatum Lindl. genome sequence provides insights into polysaccharide synthase, floral development and adaptive evolution.</title>
        <authorList>
            <person name="Zhang G.Q."/>
            <person name="Xu Q."/>
            <person name="Bian C."/>
            <person name="Tsai W.C."/>
            <person name="Yeh C.M."/>
            <person name="Liu K.W."/>
            <person name="Yoshida K."/>
            <person name="Zhang L.S."/>
            <person name="Chang S.B."/>
            <person name="Chen F."/>
            <person name="Shi Y."/>
            <person name="Su Y.Y."/>
            <person name="Zhang Y.Q."/>
            <person name="Chen L.J."/>
            <person name="Yin Y."/>
            <person name="Lin M."/>
            <person name="Huang H."/>
            <person name="Deng H."/>
            <person name="Wang Z.W."/>
            <person name="Zhu S.L."/>
            <person name="Zhao X."/>
            <person name="Deng C."/>
            <person name="Niu S.C."/>
            <person name="Huang J."/>
            <person name="Wang M."/>
            <person name="Liu G.H."/>
            <person name="Yang H.J."/>
            <person name="Xiao X.J."/>
            <person name="Hsiao Y.Y."/>
            <person name="Wu W.L."/>
            <person name="Chen Y.Y."/>
            <person name="Mitsuda N."/>
            <person name="Ohme-Takagi M."/>
            <person name="Luo Y.B."/>
            <person name="Van de Peer Y."/>
            <person name="Liu Z.J."/>
        </authorList>
    </citation>
    <scope>NUCLEOTIDE SEQUENCE [LARGE SCALE GENOMIC DNA]</scope>
    <source>
        <tissue evidence="2">The whole plant</tissue>
    </source>
</reference>
<accession>A0A2I0VMB9</accession>